<sequence length="612" mass="66593">MSMYTLGISAYYHDSAAALVRDGVVVAAAQQERFSRVRHDSGFPSDAIAYCLDHAGISLAELDAVVYYEDPALKYGRVLSSFASAGPRGLRPFSAVLPEWLRWKRDVLKRVDAELVAMGRGTAPRAVASQHHRSHAASAFFPSPFENAAVLTIDGVGEWQTTTIWHGRGNSLELVNSVSYPHSVGMLYSAFTYYCGFKVDSGEYKLMGLAPYGEPRYADVIRRELVNIRPDGSFTLNMKYFEFHQGSRMVGRAFEELFGAPIRDAESELEQRHCDLAASVQVVTEEIVLGLARAAVEQTGERALVMAGGVALNCVANGVLSRSGIVDDLWIQPAAGDAGCALGAALDHSVPAHGRPHLADGGDGMSGALLGPSFSDGEVEKFLQENGYVFTTFPQDKLYDEVAGHLAEGAVVGWFQGRMEFGPRALGARSIIGDPRDQSMQKRMNLKIKFRESFRPFAPAVLAADAKDYFGLVGDSPYMLVVAEVADRIKTEASRKPGGPSRGLGSINEARSELPAITHVDLSARVQTVTERDNAPYARLLSAFKAATGCPVLVNTSFNVRGEPIVHTPEDAYRCFMRTGMDVLVLGSHLLHKDDQPPFAESVDWRDEIPLD</sequence>
<comment type="similarity">
    <text evidence="1">Belongs to the NodU/CmcH family.</text>
</comment>
<organism evidence="4 5">
    <name type="scientific">Streptomyces noursei</name>
    <name type="common">Streptomyces albulus</name>
    <dbReference type="NCBI Taxonomy" id="1971"/>
    <lineage>
        <taxon>Bacteria</taxon>
        <taxon>Bacillati</taxon>
        <taxon>Actinomycetota</taxon>
        <taxon>Actinomycetes</taxon>
        <taxon>Kitasatosporales</taxon>
        <taxon>Streptomycetaceae</taxon>
        <taxon>Streptomyces</taxon>
    </lineage>
</organism>
<evidence type="ECO:0000313" key="4">
    <source>
        <dbReference type="EMBL" id="GCB90013.1"/>
    </source>
</evidence>
<feature type="domain" description="Carbamoyltransferase C-terminal" evidence="3">
    <location>
        <begin position="404"/>
        <end position="593"/>
    </location>
</feature>
<dbReference type="Pfam" id="PF16861">
    <property type="entry name" value="Carbam_trans_C"/>
    <property type="match status" value="1"/>
</dbReference>
<dbReference type="EMBL" id="BHXC01000006">
    <property type="protein sequence ID" value="GCB90013.1"/>
    <property type="molecule type" value="Genomic_DNA"/>
</dbReference>
<reference evidence="4 5" key="1">
    <citation type="journal article" date="2019" name="Microbiol. Resour. Announc.">
        <title>Draft Genome Sequence of the Most Traditional epsilon-Poly-l-Lysine Producer, Streptomyces albulus NBRC14147.</title>
        <authorList>
            <person name="Yamanaka K."/>
            <person name="Hamano Y."/>
        </authorList>
    </citation>
    <scope>NUCLEOTIDE SEQUENCE [LARGE SCALE GENOMIC DNA]</scope>
    <source>
        <strain evidence="4 5">NBRC 14147</strain>
    </source>
</reference>
<dbReference type="GO" id="GO:0016740">
    <property type="term" value="F:transferase activity"/>
    <property type="evidence" value="ECO:0007669"/>
    <property type="project" value="UniProtKB-KW"/>
</dbReference>
<dbReference type="eggNOG" id="COG2192">
    <property type="taxonomic scope" value="Bacteria"/>
</dbReference>
<dbReference type="InterPro" id="IPR031730">
    <property type="entry name" value="Carbam_trans_C"/>
</dbReference>
<dbReference type="Proteomes" id="UP000288351">
    <property type="component" value="Unassembled WGS sequence"/>
</dbReference>
<gene>
    <name evidence="4" type="ORF">SALB_02707</name>
</gene>
<dbReference type="InterPro" id="IPR038152">
    <property type="entry name" value="Carbam_trans_C_sf"/>
</dbReference>
<name>A0A059VYA8_STRNR</name>
<dbReference type="InterPro" id="IPR043129">
    <property type="entry name" value="ATPase_NBD"/>
</dbReference>
<protein>
    <submittedName>
        <fullName evidence="4">Carbamoyltransferase</fullName>
    </submittedName>
</protein>
<dbReference type="PANTHER" id="PTHR34847">
    <property type="entry name" value="NODULATION PROTEIN U"/>
    <property type="match status" value="1"/>
</dbReference>
<comment type="caution">
    <text evidence="4">The sequence shown here is derived from an EMBL/GenBank/DDBJ whole genome shotgun (WGS) entry which is preliminary data.</text>
</comment>
<feature type="domain" description="Carbamoyltransferase" evidence="2">
    <location>
        <begin position="6"/>
        <end position="346"/>
    </location>
</feature>
<dbReference type="PANTHER" id="PTHR34847:SF1">
    <property type="entry name" value="NODULATION PROTEIN U"/>
    <property type="match status" value="1"/>
</dbReference>
<dbReference type="Gene3D" id="3.90.870.20">
    <property type="entry name" value="Carbamoyltransferase, C-terminal domain"/>
    <property type="match status" value="1"/>
</dbReference>
<dbReference type="AlphaFoldDB" id="A0A059VYA8"/>
<evidence type="ECO:0000259" key="3">
    <source>
        <dbReference type="Pfam" id="PF16861"/>
    </source>
</evidence>
<dbReference type="Pfam" id="PF02543">
    <property type="entry name" value="Carbam_trans_N"/>
    <property type="match status" value="1"/>
</dbReference>
<dbReference type="SUPFAM" id="SSF53067">
    <property type="entry name" value="Actin-like ATPase domain"/>
    <property type="match status" value="1"/>
</dbReference>
<dbReference type="Gene3D" id="3.30.420.40">
    <property type="match status" value="2"/>
</dbReference>
<dbReference type="InterPro" id="IPR051338">
    <property type="entry name" value="NodU/CmcH_Carbamoyltrnsfr"/>
</dbReference>
<proteinExistence type="inferred from homology"/>
<dbReference type="STRING" id="68570.DC74_1876"/>
<evidence type="ECO:0000313" key="5">
    <source>
        <dbReference type="Proteomes" id="UP000288351"/>
    </source>
</evidence>
<dbReference type="CDD" id="cd24098">
    <property type="entry name" value="ASKHA_NBD_TobZ_N"/>
    <property type="match status" value="1"/>
</dbReference>
<dbReference type="RefSeq" id="WP_016571748.1">
    <property type="nucleotide sequence ID" value="NZ_BHXC01000006.1"/>
</dbReference>
<dbReference type="InterPro" id="IPR003696">
    <property type="entry name" value="Carbtransf_dom"/>
</dbReference>
<keyword evidence="4" id="KW-0808">Transferase</keyword>
<evidence type="ECO:0000259" key="2">
    <source>
        <dbReference type="Pfam" id="PF02543"/>
    </source>
</evidence>
<evidence type="ECO:0000256" key="1">
    <source>
        <dbReference type="ARBA" id="ARBA00006129"/>
    </source>
</evidence>
<accession>A0A059VYA8</accession>